<organism evidence="2 3">
    <name type="scientific">Psilocybe cf. subviscida</name>
    <dbReference type="NCBI Taxonomy" id="2480587"/>
    <lineage>
        <taxon>Eukaryota</taxon>
        <taxon>Fungi</taxon>
        <taxon>Dikarya</taxon>
        <taxon>Basidiomycota</taxon>
        <taxon>Agaricomycotina</taxon>
        <taxon>Agaricomycetes</taxon>
        <taxon>Agaricomycetidae</taxon>
        <taxon>Agaricales</taxon>
        <taxon>Agaricineae</taxon>
        <taxon>Strophariaceae</taxon>
        <taxon>Psilocybe</taxon>
    </lineage>
</organism>
<feature type="region of interest" description="Disordered" evidence="1">
    <location>
        <begin position="1"/>
        <end position="39"/>
    </location>
</feature>
<dbReference type="EMBL" id="JAACJJ010000028">
    <property type="protein sequence ID" value="KAF5320817.1"/>
    <property type="molecule type" value="Genomic_DNA"/>
</dbReference>
<accession>A0A8H5F255</accession>
<name>A0A8H5F255_9AGAR</name>
<feature type="compositionally biased region" description="Basic residues" evidence="1">
    <location>
        <begin position="13"/>
        <end position="22"/>
    </location>
</feature>
<reference evidence="2 3" key="1">
    <citation type="journal article" date="2020" name="ISME J.">
        <title>Uncovering the hidden diversity of litter-decomposition mechanisms in mushroom-forming fungi.</title>
        <authorList>
            <person name="Floudas D."/>
            <person name="Bentzer J."/>
            <person name="Ahren D."/>
            <person name="Johansson T."/>
            <person name="Persson P."/>
            <person name="Tunlid A."/>
        </authorList>
    </citation>
    <scope>NUCLEOTIDE SEQUENCE [LARGE SCALE GENOMIC DNA]</scope>
    <source>
        <strain evidence="2 3">CBS 101986</strain>
    </source>
</reference>
<feature type="region of interest" description="Disordered" evidence="1">
    <location>
        <begin position="93"/>
        <end position="122"/>
    </location>
</feature>
<feature type="compositionally biased region" description="Polar residues" evidence="1">
    <location>
        <begin position="103"/>
        <end position="113"/>
    </location>
</feature>
<evidence type="ECO:0000313" key="3">
    <source>
        <dbReference type="Proteomes" id="UP000567179"/>
    </source>
</evidence>
<dbReference type="Proteomes" id="UP000567179">
    <property type="component" value="Unassembled WGS sequence"/>
</dbReference>
<sequence>MMDTADMPGTHPTRARCKHRAHNGSPIHTHAPHHSRDKGIGARSFANAAVGHCNMQVNTMQSVLADAPIPSFVNIHFRPGAHVSDFLEVLTDPANSGPDVQTRKSSALTTLRSQEAPPHSVP</sequence>
<comment type="caution">
    <text evidence="2">The sequence shown here is derived from an EMBL/GenBank/DDBJ whole genome shotgun (WGS) entry which is preliminary data.</text>
</comment>
<evidence type="ECO:0000313" key="2">
    <source>
        <dbReference type="EMBL" id="KAF5320817.1"/>
    </source>
</evidence>
<evidence type="ECO:0000256" key="1">
    <source>
        <dbReference type="SAM" id="MobiDB-lite"/>
    </source>
</evidence>
<protein>
    <submittedName>
        <fullName evidence="2">Uncharacterized protein</fullName>
    </submittedName>
</protein>
<keyword evidence="3" id="KW-1185">Reference proteome</keyword>
<dbReference type="AlphaFoldDB" id="A0A8H5F255"/>
<gene>
    <name evidence="2" type="ORF">D9619_001947</name>
</gene>
<proteinExistence type="predicted"/>